<dbReference type="Gene3D" id="3.40.30.10">
    <property type="entry name" value="Glutaredoxin"/>
    <property type="match status" value="1"/>
</dbReference>
<dbReference type="CDD" id="cd02947">
    <property type="entry name" value="TRX_family"/>
    <property type="match status" value="1"/>
</dbReference>
<keyword evidence="6" id="KW-1185">Reference proteome</keyword>
<evidence type="ECO:0000256" key="3">
    <source>
        <dbReference type="ARBA" id="ARBA00023284"/>
    </source>
</evidence>
<dbReference type="PROSITE" id="PS51352">
    <property type="entry name" value="THIOREDOXIN_2"/>
    <property type="match status" value="1"/>
</dbReference>
<comment type="caution">
    <text evidence="5">The sequence shown here is derived from an EMBL/GenBank/DDBJ whole genome shotgun (WGS) entry which is preliminary data.</text>
</comment>
<dbReference type="RefSeq" id="WP_377937912.1">
    <property type="nucleotide sequence ID" value="NZ_JBHUMF010000033.1"/>
</dbReference>
<proteinExistence type="inferred from homology"/>
<keyword evidence="3" id="KW-0676">Redox-active center</keyword>
<organism evidence="5 6">
    <name type="scientific">Bacillus seohaeanensis</name>
    <dbReference type="NCBI Taxonomy" id="284580"/>
    <lineage>
        <taxon>Bacteria</taxon>
        <taxon>Bacillati</taxon>
        <taxon>Bacillota</taxon>
        <taxon>Bacilli</taxon>
        <taxon>Bacillales</taxon>
        <taxon>Bacillaceae</taxon>
        <taxon>Bacillus</taxon>
    </lineage>
</organism>
<evidence type="ECO:0000259" key="4">
    <source>
        <dbReference type="PROSITE" id="PS51352"/>
    </source>
</evidence>
<comment type="similarity">
    <text evidence="1">Belongs to the thioredoxin family.</text>
</comment>
<feature type="domain" description="Thioredoxin" evidence="4">
    <location>
        <begin position="24"/>
        <end position="155"/>
    </location>
</feature>
<dbReference type="EMBL" id="JBHUMF010000033">
    <property type="protein sequence ID" value="MFD2683007.1"/>
    <property type="molecule type" value="Genomic_DNA"/>
</dbReference>
<keyword evidence="2" id="KW-1015">Disulfide bond</keyword>
<name>A0ABW5RWC2_9BACI</name>
<accession>A0ABW5RWC2</accession>
<dbReference type="Proteomes" id="UP001597506">
    <property type="component" value="Unassembled WGS sequence"/>
</dbReference>
<evidence type="ECO:0000313" key="6">
    <source>
        <dbReference type="Proteomes" id="UP001597506"/>
    </source>
</evidence>
<dbReference type="Pfam" id="PF00085">
    <property type="entry name" value="Thioredoxin"/>
    <property type="match status" value="1"/>
</dbReference>
<sequence length="156" mass="17824">MKKVIIFISVVVVLFAGIAIITTMQNNEKAEGNMFKKESLDPATVDLLDDPNYQNVILPEELDKKLEDGKDATIYFYSSTCPHCKETTPMLAPLAEEMDVNLEQYNVLEFTQGWDQFQIEGTPTVIHFENGKEVDRLTGSHSKETYTDFFNKYVKE</sequence>
<reference evidence="6" key="1">
    <citation type="journal article" date="2019" name="Int. J. Syst. Evol. Microbiol.">
        <title>The Global Catalogue of Microorganisms (GCM) 10K type strain sequencing project: providing services to taxonomists for standard genome sequencing and annotation.</title>
        <authorList>
            <consortium name="The Broad Institute Genomics Platform"/>
            <consortium name="The Broad Institute Genome Sequencing Center for Infectious Disease"/>
            <person name="Wu L."/>
            <person name="Ma J."/>
        </authorList>
    </citation>
    <scope>NUCLEOTIDE SEQUENCE [LARGE SCALE GENOMIC DNA]</scope>
    <source>
        <strain evidence="6">KCTC 3913</strain>
    </source>
</reference>
<evidence type="ECO:0000313" key="5">
    <source>
        <dbReference type="EMBL" id="MFD2683007.1"/>
    </source>
</evidence>
<dbReference type="PANTHER" id="PTHR45663:SF11">
    <property type="entry name" value="GEO12009P1"/>
    <property type="match status" value="1"/>
</dbReference>
<dbReference type="InterPro" id="IPR036249">
    <property type="entry name" value="Thioredoxin-like_sf"/>
</dbReference>
<dbReference type="SUPFAM" id="SSF52833">
    <property type="entry name" value="Thioredoxin-like"/>
    <property type="match status" value="1"/>
</dbReference>
<dbReference type="InterPro" id="IPR013766">
    <property type="entry name" value="Thioredoxin_domain"/>
</dbReference>
<protein>
    <submittedName>
        <fullName evidence="5">Thioredoxin family protein</fullName>
    </submittedName>
</protein>
<evidence type="ECO:0000256" key="1">
    <source>
        <dbReference type="ARBA" id="ARBA00008987"/>
    </source>
</evidence>
<dbReference type="PANTHER" id="PTHR45663">
    <property type="entry name" value="GEO12009P1"/>
    <property type="match status" value="1"/>
</dbReference>
<gene>
    <name evidence="5" type="ORF">ACFSUL_19870</name>
</gene>
<evidence type="ECO:0000256" key="2">
    <source>
        <dbReference type="ARBA" id="ARBA00023157"/>
    </source>
</evidence>